<dbReference type="RefSeq" id="WP_222969888.1">
    <property type="nucleotide sequence ID" value="NZ_JAINZZ010000104.1"/>
</dbReference>
<feature type="signal peptide" evidence="1">
    <location>
        <begin position="1"/>
        <end position="35"/>
    </location>
</feature>
<reference evidence="2 3" key="1">
    <citation type="submission" date="2021-08" db="EMBL/GenBank/DDBJ databases">
        <title>WGS of actinomycetes from Thailand.</title>
        <authorList>
            <person name="Thawai C."/>
        </authorList>
    </citation>
    <scope>NUCLEOTIDE SEQUENCE [LARGE SCALE GENOMIC DNA]</scope>
    <source>
        <strain evidence="2 3">PLK6-54</strain>
    </source>
</reference>
<keyword evidence="1" id="KW-0732">Signal</keyword>
<sequence>MNHRLARPSTVRTGVIALTALVAAAAPLTGSVAVADSSPAVPAAATAAVTANKLASLHARDASGVLWQYQGTGNRATPFAKPTRVGGGWNAYTSVTTINGTAADGSGDVVARDTSGVLWYYRASGRADQPFAPRVRVGAGWNAYTAIFGSGGYISDPAGSGDLLARDASGDLWLYRATGIVSAPFAPRVRVGWGWNAYTAITTFGNGVLARDASGVLWSYSRNVGGDPAKPLGYRVRVGAGWNAYTSITGIRSPLGTDAPGLVARDPQGRLWLYTTSWSMTTPNPDPTLIGSGWQMYTAMF</sequence>
<comment type="caution">
    <text evidence="2">The sequence shown here is derived from an EMBL/GenBank/DDBJ whole genome shotgun (WGS) entry which is preliminary data.</text>
</comment>
<dbReference type="EMBL" id="JAINZZ010000104">
    <property type="protein sequence ID" value="MBY8883049.1"/>
    <property type="molecule type" value="Genomic_DNA"/>
</dbReference>
<protein>
    <submittedName>
        <fullName evidence="2">Uncharacterized protein</fullName>
    </submittedName>
</protein>
<feature type="chain" id="PRO_5045640059" evidence="1">
    <location>
        <begin position="36"/>
        <end position="301"/>
    </location>
</feature>
<dbReference type="Proteomes" id="UP000778578">
    <property type="component" value="Unassembled WGS sequence"/>
</dbReference>
<keyword evidence="3" id="KW-1185">Reference proteome</keyword>
<organism evidence="2 3">
    <name type="scientific">Actinacidiphila acidipaludis</name>
    <dbReference type="NCBI Taxonomy" id="2873382"/>
    <lineage>
        <taxon>Bacteria</taxon>
        <taxon>Bacillati</taxon>
        <taxon>Actinomycetota</taxon>
        <taxon>Actinomycetes</taxon>
        <taxon>Kitasatosporales</taxon>
        <taxon>Streptomycetaceae</taxon>
        <taxon>Actinacidiphila</taxon>
    </lineage>
</organism>
<evidence type="ECO:0000313" key="2">
    <source>
        <dbReference type="EMBL" id="MBY8883049.1"/>
    </source>
</evidence>
<dbReference type="SUPFAM" id="SSF89372">
    <property type="entry name" value="Fucose-specific lectin"/>
    <property type="match status" value="1"/>
</dbReference>
<proteinExistence type="predicted"/>
<name>A0ABS7QMM5_9ACTN</name>
<evidence type="ECO:0000256" key="1">
    <source>
        <dbReference type="SAM" id="SignalP"/>
    </source>
</evidence>
<accession>A0ABS7QMM5</accession>
<evidence type="ECO:0000313" key="3">
    <source>
        <dbReference type="Proteomes" id="UP000778578"/>
    </source>
</evidence>
<gene>
    <name evidence="2" type="ORF">K7862_36260</name>
</gene>
<dbReference type="Gene3D" id="2.115.10.10">
    <property type="entry name" value="Tachylectin 2"/>
    <property type="match status" value="1"/>
</dbReference>